<feature type="compositionally biased region" description="Basic and acidic residues" evidence="1">
    <location>
        <begin position="207"/>
        <end position="322"/>
    </location>
</feature>
<name>A0AAN9H075_9TELE</name>
<feature type="compositionally biased region" description="Acidic residues" evidence="1">
    <location>
        <begin position="350"/>
        <end position="366"/>
    </location>
</feature>
<dbReference type="Pfam" id="PF15255">
    <property type="entry name" value="CAP-ZIP_m"/>
    <property type="match status" value="1"/>
</dbReference>
<evidence type="ECO:0000313" key="3">
    <source>
        <dbReference type="EMBL" id="KAK7143534.1"/>
    </source>
</evidence>
<feature type="compositionally biased region" description="Polar residues" evidence="1">
    <location>
        <begin position="194"/>
        <end position="206"/>
    </location>
</feature>
<proteinExistence type="predicted"/>
<feature type="compositionally biased region" description="Low complexity" evidence="1">
    <location>
        <begin position="99"/>
        <end position="110"/>
    </location>
</feature>
<sequence>MEEHSVVKKRSVAELAGKFSCPHTTDAEVNKPVRRRPPRTLLLPASNDAAQAQDEKAAETASPRKNRNSALIEKLQANLALSPTGPLPLPKSQGVLKLPVPSFSPGSPSSPSSPPVIVTPKQEETAASFENPTEGTVLKSIIKGRARHSIKRRPPSRRNRKSSADEEEDKTASATLEPTTPNGHEGDVFEEQKASPNTESLSSKQQIEQETKSTDSEKVEPEGKVETVTSEKKEGEEKMKQELKEEKMEQELKEEKMEQELKEEKMEQELKKEKMEQELKEEKMEQELKEEKMEQELKKEKMEQELKEEKMKQELKEEKGEAEPQLANSTEETREEPVIVPHGKAQTEPDTTDEKEEEQKEDEVNH</sequence>
<feature type="region of interest" description="Disordered" evidence="1">
    <location>
        <begin position="1"/>
        <end position="69"/>
    </location>
</feature>
<evidence type="ECO:0000313" key="4">
    <source>
        <dbReference type="Proteomes" id="UP001364617"/>
    </source>
</evidence>
<evidence type="ECO:0000259" key="2">
    <source>
        <dbReference type="Pfam" id="PF15255"/>
    </source>
</evidence>
<feature type="compositionally biased region" description="Basic residues" evidence="1">
    <location>
        <begin position="142"/>
        <end position="161"/>
    </location>
</feature>
<dbReference type="InterPro" id="IPR029341">
    <property type="entry name" value="FAM21/CAPZIP"/>
</dbReference>
<dbReference type="EMBL" id="JAYKXH010000015">
    <property type="protein sequence ID" value="KAK7143534.1"/>
    <property type="molecule type" value="Genomic_DNA"/>
</dbReference>
<feature type="domain" description="FAM21/CAPZIP" evidence="2">
    <location>
        <begin position="65"/>
        <end position="174"/>
    </location>
</feature>
<feature type="region of interest" description="Disordered" evidence="1">
    <location>
        <begin position="81"/>
        <end position="366"/>
    </location>
</feature>
<protein>
    <recommendedName>
        <fullName evidence="2">FAM21/CAPZIP domain-containing protein</fullName>
    </recommendedName>
</protein>
<dbReference type="AlphaFoldDB" id="A0AAN9H075"/>
<feature type="compositionally biased region" description="Basic and acidic residues" evidence="1">
    <location>
        <begin position="184"/>
        <end position="193"/>
    </location>
</feature>
<reference evidence="3 4" key="1">
    <citation type="submission" date="2024-02" db="EMBL/GenBank/DDBJ databases">
        <title>Chromosome-level genome assembly of the Eurasian Minnow (Phoxinus phoxinus).</title>
        <authorList>
            <person name="Oriowo T.O."/>
            <person name="Martin S."/>
            <person name="Stange M."/>
            <person name="Chrysostomakis Y."/>
            <person name="Brown T."/>
            <person name="Winkler S."/>
            <person name="Kukowka S."/>
            <person name="Myers E.W."/>
            <person name="Bohne A."/>
        </authorList>
    </citation>
    <scope>NUCLEOTIDE SEQUENCE [LARGE SCALE GENOMIC DNA]</scope>
    <source>
        <strain evidence="3">ZFMK-TIS-60720</strain>
        <tissue evidence="3">Whole Organism</tissue>
    </source>
</reference>
<feature type="compositionally biased region" description="Polar residues" evidence="1">
    <location>
        <begin position="172"/>
        <end position="182"/>
    </location>
</feature>
<keyword evidence="4" id="KW-1185">Reference proteome</keyword>
<feature type="compositionally biased region" description="Low complexity" evidence="1">
    <location>
        <begin position="39"/>
        <end position="52"/>
    </location>
</feature>
<gene>
    <name evidence="3" type="ORF">R3I93_014637</name>
</gene>
<accession>A0AAN9H075</accession>
<dbReference type="Proteomes" id="UP001364617">
    <property type="component" value="Unassembled WGS sequence"/>
</dbReference>
<comment type="caution">
    <text evidence="3">The sequence shown here is derived from an EMBL/GenBank/DDBJ whole genome shotgun (WGS) entry which is preliminary data.</text>
</comment>
<evidence type="ECO:0000256" key="1">
    <source>
        <dbReference type="SAM" id="MobiDB-lite"/>
    </source>
</evidence>
<organism evidence="3 4">
    <name type="scientific">Phoxinus phoxinus</name>
    <name type="common">Eurasian minnow</name>
    <dbReference type="NCBI Taxonomy" id="58324"/>
    <lineage>
        <taxon>Eukaryota</taxon>
        <taxon>Metazoa</taxon>
        <taxon>Chordata</taxon>
        <taxon>Craniata</taxon>
        <taxon>Vertebrata</taxon>
        <taxon>Euteleostomi</taxon>
        <taxon>Actinopterygii</taxon>
        <taxon>Neopterygii</taxon>
        <taxon>Teleostei</taxon>
        <taxon>Ostariophysi</taxon>
        <taxon>Cypriniformes</taxon>
        <taxon>Leuciscidae</taxon>
        <taxon>Phoxininae</taxon>
        <taxon>Phoxinus</taxon>
    </lineage>
</organism>